<dbReference type="SUPFAM" id="SSF52540">
    <property type="entry name" value="P-loop containing nucleoside triphosphate hydrolases"/>
    <property type="match status" value="1"/>
</dbReference>
<keyword evidence="9 14" id="KW-1133">Transmembrane helix</keyword>
<dbReference type="EMBL" id="UFTD01000001">
    <property type="protein sequence ID" value="SSZ39588.1"/>
    <property type="molecule type" value="Genomic_DNA"/>
</dbReference>
<evidence type="ECO:0000256" key="4">
    <source>
        <dbReference type="ARBA" id="ARBA00022519"/>
    </source>
</evidence>
<evidence type="ECO:0000256" key="13">
    <source>
        <dbReference type="ARBA" id="ARBA00041199"/>
    </source>
</evidence>
<evidence type="ECO:0000256" key="1">
    <source>
        <dbReference type="ARBA" id="ARBA00004429"/>
    </source>
</evidence>
<sequence>MNTNQADAVLVLENIVRKFPAGETFVTVLKDINLTIKRGEMVAIVGASGSGKSTLMNILGCLDRATSGRYWIAGKETASLSADELSALRRNHFGFIFQRYHLLNELTALGNVEIPAIYAGYAVEARKKRAQDLLTRLGMGDRVNHRPNQLSGGQQQRVSIARALMNNAEVILADEPTGALDKQSGQEVLRILDELHQEGRTIIIVTHDMQVAKRAERIIEISDGEIIADSMTKVAKKRAVGAKIKTDSQSFYEKQKLKVKQQLGSFRSFVERFREAFIMALLAMNAHRMRTFLTMLGVIIGIGAIIAMVALGNGTREKILENFKSLGANTLTILPGKSFSDPQAEKITSLVEADAEALSGLPYVFGVTPQISTSSKVRFGAVEVNAVIVGVGEQFFQTQGLKVFKGQFFDQKSVQDRAVDLVIEKEALSVLFPHSHESPLGKVVHVGNVPARIIGVVDSQNNANGNTSNTLQLYLPYTTVQTRFLGTTEVRAITVRIADDVDSHLAENMVKRFLIMRHGGEDFFIRNSEFFRERIMESTHILTLLISSIAAISLIVGGIGVMNIMLVTVSERINEIGVRMAVGARQSDILQQFLIEAVLVCVIGGGLGILLGLSIGGLFLLFKAPIHLVYTIDSIILSLTFSTLIGICFGFSPARQASRLDPVVALSRD</sequence>
<keyword evidence="10 14" id="KW-0472">Membrane</keyword>
<dbReference type="InterPro" id="IPR025857">
    <property type="entry name" value="MacB_PCD"/>
</dbReference>
<dbReference type="GO" id="GO:0022857">
    <property type="term" value="F:transmembrane transporter activity"/>
    <property type="evidence" value="ECO:0007669"/>
    <property type="project" value="UniProtKB-ARBA"/>
</dbReference>
<feature type="transmembrane region" description="Helical" evidence="14">
    <location>
        <begin position="589"/>
        <end position="622"/>
    </location>
</feature>
<dbReference type="PROSITE" id="PS00211">
    <property type="entry name" value="ABC_TRANSPORTER_1"/>
    <property type="match status" value="1"/>
</dbReference>
<keyword evidence="3" id="KW-1003">Cell membrane</keyword>
<accession>A0A336NB91</accession>
<proteinExistence type="inferred from homology"/>
<dbReference type="InterPro" id="IPR050250">
    <property type="entry name" value="Macrolide_Exporter_MacB"/>
</dbReference>
<keyword evidence="7 16" id="KW-0067">ATP-binding</keyword>
<dbReference type="InterPro" id="IPR027417">
    <property type="entry name" value="P-loop_NTPase"/>
</dbReference>
<evidence type="ECO:0000256" key="9">
    <source>
        <dbReference type="ARBA" id="ARBA00022989"/>
    </source>
</evidence>
<dbReference type="GO" id="GO:0046677">
    <property type="term" value="P:response to antibiotic"/>
    <property type="evidence" value="ECO:0007669"/>
    <property type="project" value="UniProtKB-KW"/>
</dbReference>
<keyword evidence="5 14" id="KW-0812">Transmembrane</keyword>
<evidence type="ECO:0000256" key="3">
    <source>
        <dbReference type="ARBA" id="ARBA00022475"/>
    </source>
</evidence>
<keyword evidence="6" id="KW-0547">Nucleotide-binding</keyword>
<evidence type="ECO:0000256" key="10">
    <source>
        <dbReference type="ARBA" id="ARBA00023136"/>
    </source>
</evidence>
<comment type="similarity">
    <text evidence="12">Belongs to the ABC transporter superfamily. Macrolide exporter (TC 3.A.1.122) family.</text>
</comment>
<dbReference type="AlphaFoldDB" id="A0A336NB91"/>
<dbReference type="GO" id="GO:0005524">
    <property type="term" value="F:ATP binding"/>
    <property type="evidence" value="ECO:0007669"/>
    <property type="project" value="UniProtKB-KW"/>
</dbReference>
<feature type="transmembrane region" description="Helical" evidence="14">
    <location>
        <begin position="541"/>
        <end position="569"/>
    </location>
</feature>
<keyword evidence="4" id="KW-0997">Cell inner membrane</keyword>
<dbReference type="InterPro" id="IPR003838">
    <property type="entry name" value="ABC3_permease_C"/>
</dbReference>
<dbReference type="GO" id="GO:0005886">
    <property type="term" value="C:plasma membrane"/>
    <property type="evidence" value="ECO:0007669"/>
    <property type="project" value="UniProtKB-SubCell"/>
</dbReference>
<organism evidence="16 17">
    <name type="scientific">Bartonella grahamii</name>
    <dbReference type="NCBI Taxonomy" id="33045"/>
    <lineage>
        <taxon>Bacteria</taxon>
        <taxon>Pseudomonadati</taxon>
        <taxon>Pseudomonadota</taxon>
        <taxon>Alphaproteobacteria</taxon>
        <taxon>Hyphomicrobiales</taxon>
        <taxon>Bartonellaceae</taxon>
        <taxon>Bartonella</taxon>
    </lineage>
</organism>
<name>A0A336NB91_BARGR</name>
<protein>
    <recommendedName>
        <fullName evidence="13">Pyoverdine export ATP-binding/permease protein PvdT</fullName>
    </recommendedName>
</protein>
<dbReference type="GO" id="GO:0016887">
    <property type="term" value="F:ATP hydrolysis activity"/>
    <property type="evidence" value="ECO:0007669"/>
    <property type="project" value="InterPro"/>
</dbReference>
<dbReference type="OMA" id="PAIYAGQ"/>
<dbReference type="Proteomes" id="UP000253846">
    <property type="component" value="Unassembled WGS sequence"/>
</dbReference>
<evidence type="ECO:0000259" key="15">
    <source>
        <dbReference type="PROSITE" id="PS50893"/>
    </source>
</evidence>
<dbReference type="InterPro" id="IPR003439">
    <property type="entry name" value="ABC_transporter-like_ATP-bd"/>
</dbReference>
<dbReference type="PANTHER" id="PTHR30572">
    <property type="entry name" value="MEMBRANE COMPONENT OF TRANSPORTER-RELATED"/>
    <property type="match status" value="1"/>
</dbReference>
<reference evidence="16 17" key="1">
    <citation type="submission" date="2018-06" db="EMBL/GenBank/DDBJ databases">
        <authorList>
            <consortium name="Pathogen Informatics"/>
            <person name="Doyle S."/>
        </authorList>
    </citation>
    <scope>NUCLEOTIDE SEQUENCE [LARGE SCALE GENOMIC DNA]</scope>
    <source>
        <strain evidence="16 17">NCTC12860</strain>
    </source>
</reference>
<keyword evidence="2" id="KW-0813">Transport</keyword>
<dbReference type="InterPro" id="IPR003593">
    <property type="entry name" value="AAA+_ATPase"/>
</dbReference>
<dbReference type="Pfam" id="PF12704">
    <property type="entry name" value="MacB_PCD"/>
    <property type="match status" value="1"/>
</dbReference>
<dbReference type="InterPro" id="IPR017871">
    <property type="entry name" value="ABC_transporter-like_CS"/>
</dbReference>
<evidence type="ECO:0000313" key="16">
    <source>
        <dbReference type="EMBL" id="SSZ39588.1"/>
    </source>
</evidence>
<evidence type="ECO:0000256" key="11">
    <source>
        <dbReference type="ARBA" id="ARBA00023251"/>
    </source>
</evidence>
<evidence type="ECO:0000256" key="2">
    <source>
        <dbReference type="ARBA" id="ARBA00022448"/>
    </source>
</evidence>
<dbReference type="Pfam" id="PF02687">
    <property type="entry name" value="FtsX"/>
    <property type="match status" value="1"/>
</dbReference>
<feature type="transmembrane region" description="Helical" evidence="14">
    <location>
        <begin position="292"/>
        <end position="311"/>
    </location>
</feature>
<feature type="domain" description="ABC transporter" evidence="15">
    <location>
        <begin position="10"/>
        <end position="248"/>
    </location>
</feature>
<evidence type="ECO:0000256" key="14">
    <source>
        <dbReference type="SAM" id="Phobius"/>
    </source>
</evidence>
<dbReference type="PANTHER" id="PTHR30572:SF14">
    <property type="entry name" value="MACROLIDE EXPORT ATP-BINDING_PERMEASE PROTEIN MACB"/>
    <property type="match status" value="1"/>
</dbReference>
<evidence type="ECO:0000256" key="5">
    <source>
        <dbReference type="ARBA" id="ARBA00022692"/>
    </source>
</evidence>
<evidence type="ECO:0000256" key="7">
    <source>
        <dbReference type="ARBA" id="ARBA00022840"/>
    </source>
</evidence>
<dbReference type="Gene3D" id="3.40.50.300">
    <property type="entry name" value="P-loop containing nucleotide triphosphate hydrolases"/>
    <property type="match status" value="1"/>
</dbReference>
<dbReference type="Pfam" id="PF00005">
    <property type="entry name" value="ABC_tran"/>
    <property type="match status" value="1"/>
</dbReference>
<comment type="subcellular location">
    <subcellularLocation>
        <location evidence="1">Cell inner membrane</location>
        <topology evidence="1">Multi-pass membrane protein</topology>
    </subcellularLocation>
</comment>
<evidence type="ECO:0000256" key="12">
    <source>
        <dbReference type="ARBA" id="ARBA00038388"/>
    </source>
</evidence>
<dbReference type="SMART" id="SM00382">
    <property type="entry name" value="AAA"/>
    <property type="match status" value="1"/>
</dbReference>
<evidence type="ECO:0000313" key="17">
    <source>
        <dbReference type="Proteomes" id="UP000253846"/>
    </source>
</evidence>
<dbReference type="RefSeq" id="WP_015857000.1">
    <property type="nucleotide sequence ID" value="NZ_CACVBG010000001.1"/>
</dbReference>
<evidence type="ECO:0000256" key="8">
    <source>
        <dbReference type="ARBA" id="ARBA00022967"/>
    </source>
</evidence>
<keyword evidence="11" id="KW-0046">Antibiotic resistance</keyword>
<keyword evidence="8" id="KW-1278">Translocase</keyword>
<dbReference type="PROSITE" id="PS50893">
    <property type="entry name" value="ABC_TRANSPORTER_2"/>
    <property type="match status" value="1"/>
</dbReference>
<keyword evidence="16" id="KW-0378">Hydrolase</keyword>
<dbReference type="InterPro" id="IPR017911">
    <property type="entry name" value="MacB-like_ATP-bd"/>
</dbReference>
<feature type="transmembrane region" description="Helical" evidence="14">
    <location>
        <begin position="634"/>
        <end position="652"/>
    </location>
</feature>
<dbReference type="FunFam" id="3.40.50.300:FF:000032">
    <property type="entry name" value="Export ABC transporter ATP-binding protein"/>
    <property type="match status" value="1"/>
</dbReference>
<evidence type="ECO:0000256" key="6">
    <source>
        <dbReference type="ARBA" id="ARBA00022741"/>
    </source>
</evidence>
<dbReference type="GO" id="GO:0098796">
    <property type="term" value="C:membrane protein complex"/>
    <property type="evidence" value="ECO:0007669"/>
    <property type="project" value="UniProtKB-ARBA"/>
</dbReference>
<gene>
    <name evidence="16" type="primary">macB</name>
    <name evidence="16" type="ORF">NCTC12860_00803</name>
</gene>
<dbReference type="CDD" id="cd03255">
    <property type="entry name" value="ABC_MJ0796_LolCDE_FtsE"/>
    <property type="match status" value="1"/>
</dbReference>